<dbReference type="AlphaFoldDB" id="A0A914E1P9"/>
<keyword evidence="2" id="KW-1133">Transmembrane helix</keyword>
<organism evidence="4 5">
    <name type="scientific">Acrobeloides nanus</name>
    <dbReference type="NCBI Taxonomy" id="290746"/>
    <lineage>
        <taxon>Eukaryota</taxon>
        <taxon>Metazoa</taxon>
        <taxon>Ecdysozoa</taxon>
        <taxon>Nematoda</taxon>
        <taxon>Chromadorea</taxon>
        <taxon>Rhabditida</taxon>
        <taxon>Tylenchina</taxon>
        <taxon>Cephalobomorpha</taxon>
        <taxon>Cephaloboidea</taxon>
        <taxon>Cephalobidae</taxon>
        <taxon>Acrobeloides</taxon>
    </lineage>
</organism>
<proteinExistence type="predicted"/>
<keyword evidence="4" id="KW-1185">Reference proteome</keyword>
<protein>
    <recommendedName>
        <fullName evidence="3">C2 domain-containing protein</fullName>
    </recommendedName>
</protein>
<keyword evidence="2" id="KW-0472">Membrane</keyword>
<feature type="region of interest" description="Disordered" evidence="1">
    <location>
        <begin position="339"/>
        <end position="358"/>
    </location>
</feature>
<dbReference type="InterPro" id="IPR040426">
    <property type="entry name" value="C05B5.4-like"/>
</dbReference>
<dbReference type="InterPro" id="IPR057569">
    <property type="entry name" value="C2_nem"/>
</dbReference>
<dbReference type="PANTHER" id="PTHR38626">
    <property type="entry name" value="SKN-1 DEPENDENT ZYGOTIC TRANSCRIPT-RELATED"/>
    <property type="match status" value="1"/>
</dbReference>
<evidence type="ECO:0000313" key="5">
    <source>
        <dbReference type="WBParaSite" id="ACRNAN_scaffold5001.g27843.t1"/>
    </source>
</evidence>
<feature type="region of interest" description="Disordered" evidence="1">
    <location>
        <begin position="277"/>
        <end position="299"/>
    </location>
</feature>
<feature type="compositionally biased region" description="Low complexity" evidence="1">
    <location>
        <begin position="278"/>
        <end position="299"/>
    </location>
</feature>
<dbReference type="Pfam" id="PF25330">
    <property type="entry name" value="C2_nem"/>
    <property type="match status" value="1"/>
</dbReference>
<reference evidence="5" key="1">
    <citation type="submission" date="2022-11" db="UniProtKB">
        <authorList>
            <consortium name="WormBaseParasite"/>
        </authorList>
    </citation>
    <scope>IDENTIFICATION</scope>
</reference>
<dbReference type="Proteomes" id="UP000887540">
    <property type="component" value="Unplaced"/>
</dbReference>
<evidence type="ECO:0000256" key="1">
    <source>
        <dbReference type="SAM" id="MobiDB-lite"/>
    </source>
</evidence>
<dbReference type="PANTHER" id="PTHR38626:SF4">
    <property type="entry name" value="SKN-1 DEPENDENT ZYGOTIC TRANSCRIPT"/>
    <property type="match status" value="1"/>
</dbReference>
<keyword evidence="2" id="KW-0812">Transmembrane</keyword>
<feature type="transmembrane region" description="Helical" evidence="2">
    <location>
        <begin position="182"/>
        <end position="210"/>
    </location>
</feature>
<evidence type="ECO:0000256" key="2">
    <source>
        <dbReference type="SAM" id="Phobius"/>
    </source>
</evidence>
<name>A0A914E1P9_9BILA</name>
<sequence length="358" mass="40312">MKTFPPLIFLTPNDILHENPEFSPSPIKLASPRENMQINWLVSGDIVQDQSRSFVTHWTKGSPDDISLTCQIVGTDPTFGFARVCDETQPVKIFKQAIQPLSQIRSRRHEESQPTPTLDEVRMIVEVRGKCFNATLAVQKHVQRCPWCPDPNLQIHHESQPDSEIRSSNPTFFNQLHNQEQYIQMIVFIGLAAIIVITSTSCTCLLILYLKQKKRNSRGHRNSNSKQSLQYNGMISSCHHYHQVLEPLKGQIIRERVEDLCYETPWDKKYRPLPHILSSSSSSSGQKSECTTTSPLTSTSALGSMYEQTSGSSLIDQLHAQGAPTTVLNTSTLNGENYNYVSPNSILSRNEDSGLETV</sequence>
<dbReference type="WBParaSite" id="ACRNAN_scaffold5001.g27843.t1">
    <property type="protein sequence ID" value="ACRNAN_scaffold5001.g27843.t1"/>
    <property type="gene ID" value="ACRNAN_scaffold5001.g27843"/>
</dbReference>
<feature type="domain" description="C2" evidence="3">
    <location>
        <begin position="32"/>
        <end position="143"/>
    </location>
</feature>
<evidence type="ECO:0000313" key="4">
    <source>
        <dbReference type="Proteomes" id="UP000887540"/>
    </source>
</evidence>
<feature type="compositionally biased region" description="Polar residues" evidence="1">
    <location>
        <begin position="339"/>
        <end position="348"/>
    </location>
</feature>
<evidence type="ECO:0000259" key="3">
    <source>
        <dbReference type="Pfam" id="PF25330"/>
    </source>
</evidence>
<accession>A0A914E1P9</accession>